<dbReference type="EMBL" id="JAAOMP010000061">
    <property type="protein sequence ID" value="MBU2759648.1"/>
    <property type="molecule type" value="Genomic_DNA"/>
</dbReference>
<keyword evidence="1" id="KW-0812">Transmembrane</keyword>
<keyword evidence="1" id="KW-0472">Membrane</keyword>
<protein>
    <submittedName>
        <fullName evidence="2">Uncharacterized protein</fullName>
    </submittedName>
</protein>
<reference evidence="2 3" key="1">
    <citation type="journal article" date="2021" name="ISME J.">
        <title>Genomic evolution of the class Acidithiobacillia: deep-branching Proteobacteria living in extreme acidic conditions.</title>
        <authorList>
            <person name="Moya-Beltran A."/>
            <person name="Beard S."/>
            <person name="Rojas-Villalobos C."/>
            <person name="Issotta F."/>
            <person name="Gallardo Y."/>
            <person name="Ulloa R."/>
            <person name="Giaveno A."/>
            <person name="Degli Esposti M."/>
            <person name="Johnson D.B."/>
            <person name="Quatrini R."/>
        </authorList>
    </citation>
    <scope>NUCLEOTIDE SEQUENCE [LARGE SCALE GENOMIC DNA]</scope>
    <source>
        <strain evidence="2 3">RW2</strain>
    </source>
</reference>
<keyword evidence="1" id="KW-1133">Transmembrane helix</keyword>
<feature type="transmembrane region" description="Helical" evidence="1">
    <location>
        <begin position="15"/>
        <end position="36"/>
    </location>
</feature>
<dbReference type="Proteomes" id="UP000755654">
    <property type="component" value="Unassembled WGS sequence"/>
</dbReference>
<organism evidence="2 3">
    <name type="scientific">Acidithiobacillus sulfurivorans</name>
    <dbReference type="NCBI Taxonomy" id="1958756"/>
    <lineage>
        <taxon>Bacteria</taxon>
        <taxon>Pseudomonadati</taxon>
        <taxon>Pseudomonadota</taxon>
        <taxon>Acidithiobacillia</taxon>
        <taxon>Acidithiobacillales</taxon>
        <taxon>Acidithiobacillaceae</taxon>
        <taxon>Acidithiobacillus</taxon>
    </lineage>
</organism>
<gene>
    <name evidence="2" type="ORF">HAP95_05705</name>
</gene>
<sequence length="89" mass="9803">MLPSSGLDLSLPRSIFLSIIAFLFFLLVLGGFYVLFSFYRKKALSPAINAPMLSDEWFSGYASEALSSTSPILVVCLHGLKKMKTNGYC</sequence>
<keyword evidence="3" id="KW-1185">Reference proteome</keyword>
<evidence type="ECO:0000313" key="2">
    <source>
        <dbReference type="EMBL" id="MBU2759648.1"/>
    </source>
</evidence>
<name>A0ABS5ZYD0_9PROT</name>
<evidence type="ECO:0000256" key="1">
    <source>
        <dbReference type="SAM" id="Phobius"/>
    </source>
</evidence>
<accession>A0ABS5ZYD0</accession>
<proteinExistence type="predicted"/>
<evidence type="ECO:0000313" key="3">
    <source>
        <dbReference type="Proteomes" id="UP000755654"/>
    </source>
</evidence>
<dbReference type="RefSeq" id="WP_215883338.1">
    <property type="nucleotide sequence ID" value="NZ_JAAOMP010000061.1"/>
</dbReference>
<comment type="caution">
    <text evidence="2">The sequence shown here is derived from an EMBL/GenBank/DDBJ whole genome shotgun (WGS) entry which is preliminary data.</text>
</comment>